<gene>
    <name evidence="1" type="ORF">ACFFRI_00430</name>
</gene>
<evidence type="ECO:0000313" key="2">
    <source>
        <dbReference type="Proteomes" id="UP001589750"/>
    </source>
</evidence>
<proteinExistence type="predicted"/>
<reference evidence="1 2" key="1">
    <citation type="submission" date="2024-09" db="EMBL/GenBank/DDBJ databases">
        <authorList>
            <person name="Sun Q."/>
            <person name="Mori K."/>
        </authorList>
    </citation>
    <scope>NUCLEOTIDE SEQUENCE [LARGE SCALE GENOMIC DNA]</scope>
    <source>
        <strain evidence="1 2">JCM 9626</strain>
    </source>
</reference>
<dbReference type="RefSeq" id="WP_140008731.1">
    <property type="nucleotide sequence ID" value="NZ_JBHMDG010000001.1"/>
</dbReference>
<organism evidence="1 2">
    <name type="scientific">Nocardioides plantarum</name>
    <dbReference type="NCBI Taxonomy" id="29299"/>
    <lineage>
        <taxon>Bacteria</taxon>
        <taxon>Bacillati</taxon>
        <taxon>Actinomycetota</taxon>
        <taxon>Actinomycetes</taxon>
        <taxon>Propionibacteriales</taxon>
        <taxon>Nocardioidaceae</taxon>
        <taxon>Nocardioides</taxon>
    </lineage>
</organism>
<name>A0ABV5K416_9ACTN</name>
<accession>A0ABV5K416</accession>
<comment type="caution">
    <text evidence="1">The sequence shown here is derived from an EMBL/GenBank/DDBJ whole genome shotgun (WGS) entry which is preliminary data.</text>
</comment>
<dbReference type="EMBL" id="JBHMDG010000001">
    <property type="protein sequence ID" value="MFB9311493.1"/>
    <property type="molecule type" value="Genomic_DNA"/>
</dbReference>
<keyword evidence="2" id="KW-1185">Reference proteome</keyword>
<sequence>MSATDDLFTEEAQTELRRILAEEPTALATFHSFLAARESLIEMVASRAGGQLVQSTADGGNSLVDEVVARAGDLGVALESEHIGEFLTSGGHQLSTLAAPS</sequence>
<evidence type="ECO:0000313" key="1">
    <source>
        <dbReference type="EMBL" id="MFB9311493.1"/>
    </source>
</evidence>
<protein>
    <submittedName>
        <fullName evidence="1">Uncharacterized protein</fullName>
    </submittedName>
</protein>
<dbReference type="Proteomes" id="UP001589750">
    <property type="component" value="Unassembled WGS sequence"/>
</dbReference>